<dbReference type="RefSeq" id="WP_185192915.1">
    <property type="nucleotide sequence ID" value="NZ_JACKXD010000003.1"/>
</dbReference>
<keyword evidence="1" id="KW-0812">Transmembrane</keyword>
<proteinExistence type="predicted"/>
<reference evidence="2 3" key="1">
    <citation type="submission" date="2020-08" db="EMBL/GenBank/DDBJ databases">
        <authorList>
            <person name="Seo M.-J."/>
        </authorList>
    </citation>
    <scope>NUCLEOTIDE SEQUENCE [LARGE SCALE GENOMIC DNA]</scope>
    <source>
        <strain evidence="2 3">MBLA0160</strain>
    </source>
</reference>
<evidence type="ECO:0000313" key="3">
    <source>
        <dbReference type="Proteomes" id="UP000546257"/>
    </source>
</evidence>
<feature type="transmembrane region" description="Helical" evidence="1">
    <location>
        <begin position="33"/>
        <end position="55"/>
    </location>
</feature>
<dbReference type="Proteomes" id="UP000546257">
    <property type="component" value="Unassembled WGS sequence"/>
</dbReference>
<keyword evidence="1" id="KW-0472">Membrane</keyword>
<gene>
    <name evidence="2" type="ORF">H5V44_09635</name>
</gene>
<dbReference type="AlphaFoldDB" id="A0A7J9SKL8"/>
<keyword evidence="3" id="KW-1185">Reference proteome</keyword>
<accession>A0A7J9SKL8</accession>
<name>A0A7J9SKL8_9EURY</name>
<dbReference type="EMBL" id="JACKXD010000003">
    <property type="protein sequence ID" value="MBB6646547.1"/>
    <property type="molecule type" value="Genomic_DNA"/>
</dbReference>
<feature type="transmembrane region" description="Helical" evidence="1">
    <location>
        <begin position="95"/>
        <end position="114"/>
    </location>
</feature>
<comment type="caution">
    <text evidence="2">The sequence shown here is derived from an EMBL/GenBank/DDBJ whole genome shotgun (WGS) entry which is preliminary data.</text>
</comment>
<keyword evidence="1" id="KW-1133">Transmembrane helix</keyword>
<protein>
    <submittedName>
        <fullName evidence="2">Uncharacterized protein</fullName>
    </submittedName>
</protein>
<organism evidence="2 3">
    <name type="scientific">Halobellus ruber</name>
    <dbReference type="NCBI Taxonomy" id="2761102"/>
    <lineage>
        <taxon>Archaea</taxon>
        <taxon>Methanobacteriati</taxon>
        <taxon>Methanobacteriota</taxon>
        <taxon>Stenosarchaea group</taxon>
        <taxon>Halobacteria</taxon>
        <taxon>Halobacteriales</taxon>
        <taxon>Haloferacaceae</taxon>
        <taxon>Halobellus</taxon>
    </lineage>
</organism>
<evidence type="ECO:0000313" key="2">
    <source>
        <dbReference type="EMBL" id="MBB6646547.1"/>
    </source>
</evidence>
<feature type="transmembrane region" description="Helical" evidence="1">
    <location>
        <begin position="67"/>
        <end position="89"/>
    </location>
</feature>
<sequence>MNPHKSLLVAVLLGAAVGGVVHAFLLPDWFFAAGIATIYAGVVYFYATYGITLLGEHVTFRDGPDRLGHAVGLFGLSTTPLALVEYVSLRTPETVGVLVWTTGTITYLLLVSSARTQRRQ</sequence>
<evidence type="ECO:0000256" key="1">
    <source>
        <dbReference type="SAM" id="Phobius"/>
    </source>
</evidence>